<keyword evidence="4 10" id="KW-0813">Transport</keyword>
<comment type="subcellular location">
    <subcellularLocation>
        <location evidence="10">Cell membrane</location>
        <topology evidence="10">Peripheral membrane protein</topology>
    </subcellularLocation>
    <subcellularLocation>
        <location evidence="2">Membrane</location>
        <topology evidence="2">Peripheral membrane protein</topology>
    </subcellularLocation>
</comment>
<dbReference type="PRINTS" id="PR00126">
    <property type="entry name" value="ATPASEGAMMA"/>
</dbReference>
<dbReference type="PROSITE" id="PS00153">
    <property type="entry name" value="ATPASE_GAMMA"/>
    <property type="match status" value="1"/>
</dbReference>
<evidence type="ECO:0000256" key="7">
    <source>
        <dbReference type="ARBA" id="ARBA00023136"/>
    </source>
</evidence>
<reference evidence="11 12" key="1">
    <citation type="submission" date="2024-09" db="EMBL/GenBank/DDBJ databases">
        <authorList>
            <person name="Sun Q."/>
            <person name="Mori K."/>
        </authorList>
    </citation>
    <scope>NUCLEOTIDE SEQUENCE [LARGE SCALE GENOMIC DNA]</scope>
    <source>
        <strain evidence="11 12">CECT 8286</strain>
    </source>
</reference>
<keyword evidence="5 10" id="KW-0375">Hydrogen ion transport</keyword>
<evidence type="ECO:0000313" key="11">
    <source>
        <dbReference type="EMBL" id="MFB9051953.1"/>
    </source>
</evidence>
<evidence type="ECO:0000313" key="12">
    <source>
        <dbReference type="Proteomes" id="UP001589605"/>
    </source>
</evidence>
<dbReference type="PANTHER" id="PTHR11693:SF22">
    <property type="entry name" value="ATP SYNTHASE SUBUNIT GAMMA, MITOCHONDRIAL"/>
    <property type="match status" value="1"/>
</dbReference>
<dbReference type="CDD" id="cd12151">
    <property type="entry name" value="F1-ATPase_gamma"/>
    <property type="match status" value="1"/>
</dbReference>
<name>A0ABV5EYF4_9FLAO</name>
<dbReference type="InterPro" id="IPR023632">
    <property type="entry name" value="ATP_synth_F1_gsu_CS"/>
</dbReference>
<comment type="subunit">
    <text evidence="10">F-type ATPases have 2 components, CF(1) - the catalytic core - and CF(0) - the membrane proton channel. CF(1) has five subunits: alpha(3), beta(3), gamma(1), delta(1), epsilon(1). CF(0) has three main subunits: a, b and c.</text>
</comment>
<keyword evidence="12" id="KW-1185">Reference proteome</keyword>
<evidence type="ECO:0000256" key="5">
    <source>
        <dbReference type="ARBA" id="ARBA00022781"/>
    </source>
</evidence>
<dbReference type="InterPro" id="IPR035968">
    <property type="entry name" value="ATP_synth_F1_ATPase_gsu"/>
</dbReference>
<comment type="similarity">
    <text evidence="3 10">Belongs to the ATPase gamma chain family.</text>
</comment>
<proteinExistence type="inferred from homology"/>
<dbReference type="Gene3D" id="1.10.287.80">
    <property type="entry name" value="ATP synthase, gamma subunit, helix hairpin domain"/>
    <property type="match status" value="1"/>
</dbReference>
<evidence type="ECO:0000256" key="10">
    <source>
        <dbReference type="HAMAP-Rule" id="MF_00815"/>
    </source>
</evidence>
<evidence type="ECO:0000256" key="3">
    <source>
        <dbReference type="ARBA" id="ARBA00007681"/>
    </source>
</evidence>
<dbReference type="PANTHER" id="PTHR11693">
    <property type="entry name" value="ATP SYNTHASE GAMMA CHAIN"/>
    <property type="match status" value="1"/>
</dbReference>
<dbReference type="Gene3D" id="3.40.1380.10">
    <property type="match status" value="1"/>
</dbReference>
<evidence type="ECO:0000256" key="4">
    <source>
        <dbReference type="ARBA" id="ARBA00022448"/>
    </source>
</evidence>
<dbReference type="Proteomes" id="UP001589605">
    <property type="component" value="Unassembled WGS sequence"/>
</dbReference>
<dbReference type="EMBL" id="JBHMEZ010000001">
    <property type="protein sequence ID" value="MFB9051953.1"/>
    <property type="molecule type" value="Genomic_DNA"/>
</dbReference>
<dbReference type="InterPro" id="IPR000131">
    <property type="entry name" value="ATP_synth_F1_gsu"/>
</dbReference>
<evidence type="ECO:0000256" key="2">
    <source>
        <dbReference type="ARBA" id="ARBA00004170"/>
    </source>
</evidence>
<evidence type="ECO:0000256" key="9">
    <source>
        <dbReference type="ARBA" id="ARBA00023310"/>
    </source>
</evidence>
<comment type="caution">
    <text evidence="11">The sequence shown here is derived from an EMBL/GenBank/DDBJ whole genome shotgun (WGS) entry which is preliminary data.</text>
</comment>
<keyword evidence="6 10" id="KW-0406">Ion transport</keyword>
<dbReference type="NCBIfam" id="TIGR01146">
    <property type="entry name" value="ATPsyn_F1gamma"/>
    <property type="match status" value="1"/>
</dbReference>
<keyword evidence="9 10" id="KW-0066">ATP synthesis</keyword>
<keyword evidence="8 10" id="KW-0139">CF(1)</keyword>
<accession>A0ABV5EYF4</accession>
<protein>
    <recommendedName>
        <fullName evidence="10">ATP synthase gamma chain</fullName>
    </recommendedName>
    <alternativeName>
        <fullName evidence="10">ATP synthase F1 sector gamma subunit</fullName>
    </alternativeName>
    <alternativeName>
        <fullName evidence="10">F-ATPase gamma subunit</fullName>
    </alternativeName>
</protein>
<dbReference type="SUPFAM" id="SSF52943">
    <property type="entry name" value="ATP synthase (F1-ATPase), gamma subunit"/>
    <property type="match status" value="1"/>
</dbReference>
<gene>
    <name evidence="10 11" type="primary">atpG</name>
    <name evidence="11" type="ORF">ACFFVB_02565</name>
</gene>
<sequence length="286" mass="31870">MANLKEIRNRIASVSSTMQITSAMKMVSAAKLKKAQDAITAMRPYSDKLTELLQTLSATIDSEISNKYSEQREVNKVLIVAITSNRGLCGAFNSNIIKEVNNLAKIKYAGKDVSYLVVGKKANDAFKKTNKIVGNKSEIFDDLTFENVSVIAESLMQQFVAGEYDRIDIVYNQFKNAATQIVTTEQFLPISPIEVEKEVNTEYIFEPSKLEIIDQLIPKSLKNQLFKGLRDSFASEHGARMTAMHKATDNATELRDQLKLTYNKARQASITNEILEIVGGAEALND</sequence>
<dbReference type="HAMAP" id="MF_00815">
    <property type="entry name" value="ATP_synth_gamma_bact"/>
    <property type="match status" value="1"/>
</dbReference>
<keyword evidence="10" id="KW-1003">Cell membrane</keyword>
<evidence type="ECO:0000256" key="1">
    <source>
        <dbReference type="ARBA" id="ARBA00003456"/>
    </source>
</evidence>
<evidence type="ECO:0000256" key="6">
    <source>
        <dbReference type="ARBA" id="ARBA00023065"/>
    </source>
</evidence>
<evidence type="ECO:0000256" key="8">
    <source>
        <dbReference type="ARBA" id="ARBA00023196"/>
    </source>
</evidence>
<comment type="function">
    <text evidence="1 10">Produces ATP from ADP in the presence of a proton gradient across the membrane. The gamma chain is believed to be important in regulating ATPase activity and the flow of protons through the CF(0) complex.</text>
</comment>
<dbReference type="Pfam" id="PF00231">
    <property type="entry name" value="ATP-synt"/>
    <property type="match status" value="1"/>
</dbReference>
<organism evidence="11 12">
    <name type="scientific">Formosa undariae</name>
    <dbReference type="NCBI Taxonomy" id="1325436"/>
    <lineage>
        <taxon>Bacteria</taxon>
        <taxon>Pseudomonadati</taxon>
        <taxon>Bacteroidota</taxon>
        <taxon>Flavobacteriia</taxon>
        <taxon>Flavobacteriales</taxon>
        <taxon>Flavobacteriaceae</taxon>
        <taxon>Formosa</taxon>
    </lineage>
</organism>
<keyword evidence="7 10" id="KW-0472">Membrane</keyword>
<dbReference type="RefSeq" id="WP_382380853.1">
    <property type="nucleotide sequence ID" value="NZ_JBHMEZ010000001.1"/>
</dbReference>